<evidence type="ECO:0000259" key="8">
    <source>
        <dbReference type="Pfam" id="PF03636"/>
    </source>
</evidence>
<evidence type="ECO:0000256" key="4">
    <source>
        <dbReference type="PIRSR" id="PIRSR036289-50"/>
    </source>
</evidence>
<dbReference type="RefSeq" id="WP_077590726.1">
    <property type="nucleotide sequence ID" value="NZ_CP019640.1"/>
</dbReference>
<dbReference type="InterPro" id="IPR005194">
    <property type="entry name" value="Glyco_hydro_65_C"/>
</dbReference>
<dbReference type="EMBL" id="CP019640">
    <property type="protein sequence ID" value="AQQ54825.1"/>
    <property type="molecule type" value="Genomic_DNA"/>
</dbReference>
<dbReference type="InterPro" id="IPR005195">
    <property type="entry name" value="Glyco_hydro_65_M"/>
</dbReference>
<dbReference type="Proteomes" id="UP000188184">
    <property type="component" value="Chromosome"/>
</dbReference>
<dbReference type="Gene3D" id="2.70.98.40">
    <property type="entry name" value="Glycoside hydrolase, family 65, N-terminal domain"/>
    <property type="match status" value="1"/>
</dbReference>
<gene>
    <name evidence="9" type="ORF">B0X71_18105</name>
</gene>
<feature type="binding site" evidence="5">
    <location>
        <begin position="356"/>
        <end position="357"/>
    </location>
    <ligand>
        <name>substrate</name>
    </ligand>
</feature>
<dbReference type="KEGG" id="pmar:B0X71_18105"/>
<dbReference type="PIRSF" id="PIRSF036289">
    <property type="entry name" value="Glycosyl_hydrolase_malt_phosph"/>
    <property type="match status" value="1"/>
</dbReference>
<evidence type="ECO:0000313" key="9">
    <source>
        <dbReference type="EMBL" id="AQQ54825.1"/>
    </source>
</evidence>
<dbReference type="InterPro" id="IPR012341">
    <property type="entry name" value="6hp_glycosidase-like_sf"/>
</dbReference>
<sequence>MMDYSQGQGELANWIVSETAFSADTLGKGEAVMVLGNGYIGLRSAAEEPYIKEKRNLFINGTFNKSQKNEVTELPNLADVTQLDIRIDGERFSLEFGETKNYIRQLNLKTAELTRMFEWVSPKGKGVRFHFKRFVSLDNLHLIGMKMEIESLTDPIDVSVESGINAQVTNSGAQHFLEGERRIAENRFIQLVQTTNESSIDVVLNTVHNIIINGEKVTAHADKDMDRRKVWLTHDFSLRRGDKLEMEKLTTVHTSRDGNASAEGCDLQGFREQSLKELRQRADEGYDALFLSHKQAWQEKVWDACNIKIESDSGFDQLALRFALYQLTAMAPAHDDRMGIGAKALSGEGYKGHSFWDTEIFILPFFIYSNPAAARSLLTYRYRGLPGARQKAADNGYAGAMYPWEMAWPSDGEVTPVWGDIDIVTGDQTKIWSGFIEQHISADIAFAVYQYENITGDRDFMEHCGYEMVFSTADFWASRLEWHSDRRTYMITDVIGPDEYKEHVSNNAYTNYMAYFNMKLAVRYYEKLKDENPELLRKFEVDNAYREWRAKADLLYLPQPRKEDYVIPQDDTYLQLPDIDLTKYKNQTKVRTIYRNYNAEQINGFQVTKQADTLLLFYLLGQTFLQDDERLSEAVKRANFNYYEPRTLHDSSLSLATHVIIANDLGEKELAYSLFRKACEVDLGPQMDTSDDGVHAASIGGIWKAAVFGFAGVRLADGVLRINPRLPKHWHRMQFSIFWQGQALAIEITQKALKVTASDNRSVIIETGGMTYEMEDTMEVQFREIRPHSSSTVR</sequence>
<dbReference type="InterPro" id="IPR008928">
    <property type="entry name" value="6-hairpin_glycosidase_sf"/>
</dbReference>
<dbReference type="SUPFAM" id="SSF48208">
    <property type="entry name" value="Six-hairpin glycosidases"/>
    <property type="match status" value="1"/>
</dbReference>
<proteinExistence type="inferred from homology"/>
<comment type="similarity">
    <text evidence="1">Belongs to the glycosyl hydrolase 65 family.</text>
</comment>
<dbReference type="InterPro" id="IPR011013">
    <property type="entry name" value="Gal_mutarotase_sf_dom"/>
</dbReference>
<dbReference type="Pfam" id="PF03633">
    <property type="entry name" value="Glyco_hydro_65C"/>
    <property type="match status" value="1"/>
</dbReference>
<organism evidence="9 10">
    <name type="scientific">Planococcus lenghuensis</name>
    <dbReference type="NCBI Taxonomy" id="2213202"/>
    <lineage>
        <taxon>Bacteria</taxon>
        <taxon>Bacillati</taxon>
        <taxon>Bacillota</taxon>
        <taxon>Bacilli</taxon>
        <taxon>Bacillales</taxon>
        <taxon>Caryophanaceae</taxon>
        <taxon>Planococcus</taxon>
    </lineage>
</organism>
<dbReference type="SUPFAM" id="SSF74650">
    <property type="entry name" value="Galactose mutarotase-like"/>
    <property type="match status" value="1"/>
</dbReference>
<dbReference type="InterPro" id="IPR005196">
    <property type="entry name" value="Glyco_hydro_65_N"/>
</dbReference>
<dbReference type="GO" id="GO:0030246">
    <property type="term" value="F:carbohydrate binding"/>
    <property type="evidence" value="ECO:0007669"/>
    <property type="project" value="InterPro"/>
</dbReference>
<dbReference type="InterPro" id="IPR017045">
    <property type="entry name" value="Malt_Pase/Glycosyl_Hdrlase"/>
</dbReference>
<dbReference type="OrthoDB" id="9758855at2"/>
<dbReference type="PANTHER" id="PTHR11051:SF8">
    <property type="entry name" value="PROTEIN-GLUCOSYLGALACTOSYLHYDROXYLYSINE GLUCOSIDASE"/>
    <property type="match status" value="1"/>
</dbReference>
<dbReference type="Pfam" id="PF03632">
    <property type="entry name" value="Glyco_hydro_65m"/>
    <property type="match status" value="1"/>
</dbReference>
<evidence type="ECO:0000256" key="2">
    <source>
        <dbReference type="ARBA" id="ARBA00022676"/>
    </source>
</evidence>
<dbReference type="InterPro" id="IPR037018">
    <property type="entry name" value="GH65_N"/>
</dbReference>
<evidence type="ECO:0000259" key="7">
    <source>
        <dbReference type="Pfam" id="PF03633"/>
    </source>
</evidence>
<feature type="active site" description="Proton donor" evidence="4">
    <location>
        <position position="499"/>
    </location>
</feature>
<evidence type="ECO:0000256" key="5">
    <source>
        <dbReference type="PIRSR" id="PIRSR036289-51"/>
    </source>
</evidence>
<feature type="domain" description="Glycoside hydrolase family 65 central catalytic" evidence="6">
    <location>
        <begin position="321"/>
        <end position="704"/>
    </location>
</feature>
<feature type="binding site" evidence="5">
    <location>
        <begin position="609"/>
        <end position="610"/>
    </location>
    <ligand>
        <name>substrate</name>
    </ligand>
</feature>
<reference evidence="9 10" key="1">
    <citation type="submission" date="2017-02" db="EMBL/GenBank/DDBJ databases">
        <title>The complete genomic sequence of a novel cold adapted crude oil-degrading bacterium Planococcus qaidamina Y42.</title>
        <authorList>
            <person name="Yang R."/>
        </authorList>
    </citation>
    <scope>NUCLEOTIDE SEQUENCE [LARGE SCALE GENOMIC DNA]</scope>
    <source>
        <strain evidence="9 10">Y42</strain>
    </source>
</reference>
<feature type="domain" description="Glycoside hydrolase family 65 C-terminal" evidence="7">
    <location>
        <begin position="714"/>
        <end position="770"/>
    </location>
</feature>
<dbReference type="Pfam" id="PF03636">
    <property type="entry name" value="Glyco_hydro_65N"/>
    <property type="match status" value="1"/>
</dbReference>
<dbReference type="GO" id="GO:0005975">
    <property type="term" value="P:carbohydrate metabolic process"/>
    <property type="evidence" value="ECO:0007669"/>
    <property type="project" value="InterPro"/>
</dbReference>
<evidence type="ECO:0000259" key="6">
    <source>
        <dbReference type="Pfam" id="PF03632"/>
    </source>
</evidence>
<keyword evidence="3" id="KW-0808">Transferase</keyword>
<feature type="domain" description="Glycoside hydrolase family 65 N-terminal" evidence="8">
    <location>
        <begin position="18"/>
        <end position="256"/>
    </location>
</feature>
<accession>A0A1Q2L2Y5</accession>
<dbReference type="GO" id="GO:0004553">
    <property type="term" value="F:hydrolase activity, hydrolyzing O-glycosyl compounds"/>
    <property type="evidence" value="ECO:0007669"/>
    <property type="project" value="TreeGrafter"/>
</dbReference>
<keyword evidence="2" id="KW-0328">Glycosyltransferase</keyword>
<protein>
    <submittedName>
        <fullName evidence="9">Family 65 glycosyl hydrolase</fullName>
    </submittedName>
</protein>
<evidence type="ECO:0000313" key="10">
    <source>
        <dbReference type="Proteomes" id="UP000188184"/>
    </source>
</evidence>
<dbReference type="Gene3D" id="1.50.10.10">
    <property type="match status" value="1"/>
</dbReference>
<evidence type="ECO:0000256" key="1">
    <source>
        <dbReference type="ARBA" id="ARBA00006768"/>
    </source>
</evidence>
<keyword evidence="10" id="KW-1185">Reference proteome</keyword>
<keyword evidence="9" id="KW-0378">Hydrolase</keyword>
<name>A0A1Q2L2Y5_9BACL</name>
<dbReference type="AlphaFoldDB" id="A0A1Q2L2Y5"/>
<evidence type="ECO:0000256" key="3">
    <source>
        <dbReference type="ARBA" id="ARBA00022679"/>
    </source>
</evidence>
<dbReference type="GO" id="GO:0016757">
    <property type="term" value="F:glycosyltransferase activity"/>
    <property type="evidence" value="ECO:0007669"/>
    <property type="project" value="UniProtKB-KW"/>
</dbReference>
<dbReference type="Gene3D" id="2.60.420.10">
    <property type="entry name" value="Maltose phosphorylase, domain 3"/>
    <property type="match status" value="1"/>
</dbReference>
<dbReference type="PANTHER" id="PTHR11051">
    <property type="entry name" value="GLYCOSYL HYDROLASE-RELATED"/>
    <property type="match status" value="1"/>
</dbReference>